<accession>E7RDR8</accession>
<dbReference type="EMBL" id="AEPB01000010">
    <property type="protein sequence ID" value="EGA90824.1"/>
    <property type="molecule type" value="Genomic_DNA"/>
</dbReference>
<keyword evidence="3 4" id="KW-0067">ATP-binding</keyword>
<dbReference type="SUPFAM" id="SSF56059">
    <property type="entry name" value="Glutathione synthetase ATP-binding domain-like"/>
    <property type="match status" value="1"/>
</dbReference>
<dbReference type="eggNOG" id="COG0027">
    <property type="taxonomic scope" value="Bacteria"/>
</dbReference>
<evidence type="ECO:0000256" key="3">
    <source>
        <dbReference type="ARBA" id="ARBA00022840"/>
    </source>
</evidence>
<dbReference type="PANTHER" id="PTHR43585">
    <property type="entry name" value="FUMIPYRROLE BIOSYNTHESIS PROTEIN C"/>
    <property type="match status" value="1"/>
</dbReference>
<dbReference type="InterPro" id="IPR052032">
    <property type="entry name" value="ATP-dep_AA_Ligase"/>
</dbReference>
<dbReference type="InterPro" id="IPR001509">
    <property type="entry name" value="Epimerase_deHydtase"/>
</dbReference>
<protein>
    <submittedName>
        <fullName evidence="6">CarB family protein</fullName>
    </submittedName>
</protein>
<dbReference type="Gene3D" id="3.40.50.20">
    <property type="match status" value="1"/>
</dbReference>
<dbReference type="GO" id="GO:0005524">
    <property type="term" value="F:ATP binding"/>
    <property type="evidence" value="ECO:0007669"/>
    <property type="project" value="UniProtKB-UniRule"/>
</dbReference>
<dbReference type="Pfam" id="PF01370">
    <property type="entry name" value="Epimerase"/>
    <property type="match status" value="1"/>
</dbReference>
<evidence type="ECO:0000313" key="6">
    <source>
        <dbReference type="EMBL" id="EGA90824.1"/>
    </source>
</evidence>
<dbReference type="Proteomes" id="UP000003052">
    <property type="component" value="Unassembled WGS sequence"/>
</dbReference>
<sequence length="396" mass="44262">MKKILVLGSGFLQSFLIKKAKELGYYVLTIDRNPNAVGFKYADYYDVIDIVDQEACLKFALEHDVDGVVTAATDYGVLSAAYIAQEMNLPGINYEVAKLIKNKYEVRRVLNKYKIDDVKQFFEISNTTDLYKISAEIRFPVMVKPCDGSGSKAAKRVDTILDLKKACTDAISSSLIGKALIEDFISGKEYGIETFIYNKEVYILGILDKYMTEPPIYAELGHSMPSQLNSKQKVEDVVKKAIEVLGIDCGAVNMDVLITEDNHVCIVDIGVRMGGNLIGSHIIPKAREFDYIGNLIHSSVGNPVDMKMKATKVVVTRLLALKPGLVLSLPSFNKIEEREKVKIYHNLEEGSVIKEYRNNLDGHGYIVAEGDDLEEVKNRCDSVKRIIDLNIERVIS</sequence>
<evidence type="ECO:0000259" key="5">
    <source>
        <dbReference type="PROSITE" id="PS50975"/>
    </source>
</evidence>
<dbReference type="Gene3D" id="3.30.1490.20">
    <property type="entry name" value="ATP-grasp fold, A domain"/>
    <property type="match status" value="1"/>
</dbReference>
<evidence type="ECO:0000256" key="1">
    <source>
        <dbReference type="ARBA" id="ARBA00022598"/>
    </source>
</evidence>
<name>E7RDR8_9BACL</name>
<dbReference type="PROSITE" id="PS50975">
    <property type="entry name" value="ATP_GRASP"/>
    <property type="match status" value="1"/>
</dbReference>
<evidence type="ECO:0000256" key="2">
    <source>
        <dbReference type="ARBA" id="ARBA00022741"/>
    </source>
</evidence>
<dbReference type="PANTHER" id="PTHR43585:SF2">
    <property type="entry name" value="ATP-GRASP ENZYME FSQD"/>
    <property type="match status" value="1"/>
</dbReference>
<evidence type="ECO:0000313" key="7">
    <source>
        <dbReference type="Proteomes" id="UP000003052"/>
    </source>
</evidence>
<keyword evidence="1" id="KW-0436">Ligase</keyword>
<dbReference type="OrthoDB" id="9803907at2"/>
<keyword evidence="2 4" id="KW-0547">Nucleotide-binding</keyword>
<proteinExistence type="predicted"/>
<evidence type="ECO:0000256" key="4">
    <source>
        <dbReference type="PROSITE-ProRule" id="PRU00409"/>
    </source>
</evidence>
<dbReference type="InterPro" id="IPR013815">
    <property type="entry name" value="ATP_grasp_subdomain_1"/>
</dbReference>
<dbReference type="Gene3D" id="3.30.470.20">
    <property type="entry name" value="ATP-grasp fold, B domain"/>
    <property type="match status" value="1"/>
</dbReference>
<dbReference type="SUPFAM" id="SSF52440">
    <property type="entry name" value="PreATP-grasp domain"/>
    <property type="match status" value="1"/>
</dbReference>
<dbReference type="GO" id="GO:0016874">
    <property type="term" value="F:ligase activity"/>
    <property type="evidence" value="ECO:0007669"/>
    <property type="project" value="UniProtKB-KW"/>
</dbReference>
<feature type="domain" description="ATP-grasp" evidence="5">
    <location>
        <begin position="107"/>
        <end position="300"/>
    </location>
</feature>
<reference evidence="6 7" key="1">
    <citation type="journal article" date="2011" name="J. Bacteriol.">
        <title>The Draft Genome of Planococcus donghaensis MPA1U2 Reveals Nonsporulation Pathways Controlled by a Conserved Spo0A Regulon.</title>
        <authorList>
            <person name="Pearson M.D."/>
            <person name="Noller H.F."/>
        </authorList>
    </citation>
    <scope>NUCLEOTIDE SEQUENCE [LARGE SCALE GENOMIC DNA]</scope>
    <source>
        <strain evidence="6 7">MPA1U2</strain>
    </source>
</reference>
<dbReference type="Pfam" id="PF13535">
    <property type="entry name" value="ATP-grasp_4"/>
    <property type="match status" value="1"/>
</dbReference>
<dbReference type="AlphaFoldDB" id="E7RDR8"/>
<organism evidence="6 7">
    <name type="scientific">Planococcus donghaensis MPA1U2</name>
    <dbReference type="NCBI Taxonomy" id="933115"/>
    <lineage>
        <taxon>Bacteria</taxon>
        <taxon>Bacillati</taxon>
        <taxon>Bacillota</taxon>
        <taxon>Bacilli</taxon>
        <taxon>Bacillales</taxon>
        <taxon>Caryophanaceae</taxon>
        <taxon>Planococcus</taxon>
    </lineage>
</organism>
<gene>
    <name evidence="6" type="ORF">GPDM_02980</name>
</gene>
<dbReference type="InterPro" id="IPR016185">
    <property type="entry name" value="PreATP-grasp_dom_sf"/>
</dbReference>
<dbReference type="InterPro" id="IPR011761">
    <property type="entry name" value="ATP-grasp"/>
</dbReference>
<dbReference type="GO" id="GO:0046872">
    <property type="term" value="F:metal ion binding"/>
    <property type="evidence" value="ECO:0007669"/>
    <property type="project" value="InterPro"/>
</dbReference>
<dbReference type="RefSeq" id="WP_008428787.1">
    <property type="nucleotide sequence ID" value="NZ_AEPB01000010.1"/>
</dbReference>
<comment type="caution">
    <text evidence="6">The sequence shown here is derived from an EMBL/GenBank/DDBJ whole genome shotgun (WGS) entry which is preliminary data.</text>
</comment>